<dbReference type="SUPFAM" id="SSF56112">
    <property type="entry name" value="Protein kinase-like (PK-like)"/>
    <property type="match status" value="1"/>
</dbReference>
<feature type="compositionally biased region" description="Polar residues" evidence="1">
    <location>
        <begin position="976"/>
        <end position="985"/>
    </location>
</feature>
<evidence type="ECO:0000313" key="3">
    <source>
        <dbReference type="EMBL" id="ANQ06199.1"/>
    </source>
</evidence>
<sequence>MEGGVNDEGGEHTVKGKNSSRGKDRIRGGNRSGSKRGSKQGSINSSKISTINSSKISTINSSKNSSKSSSAESSKISKNSSKNSIVGNSKNSSISNSKTSSTNSSLNKMDVKSSSDSRAPSCNSGDFCDPRNEFHMQNTDQENCGKSQKDNIKFTQVNNSHSNYDNQAVRQSYDAITSNELSANKANMCFSNNSAMNYHPSMRDGNNNLIKPNNVGYLDYNILNSNHVYNMNKVYIDGNPFAIKTSTTDNNLLNMSSDYFNNAMKCYDYHNCSNLTYHTGMLNTSTSENQKNYSNNSSPHKSDYLKYNLYSVNSIHNNLNFSNVSNSNNVNSNVTTPASDAMNYNPISNSCNVKYTPNILDSTPVRNINFSKAKDLHFIHSNKAFLQDSDLSNHSYRKLKNENLSPNCCTPVCNVISIVDPSRYISNNRSKHPNKDLLKTNALSSTDSSVAKEDVNAFVSAELGIAGNHRAKLQTRGTESCEEVVSQESAERTKRGYKHERGETRKKDAGMGEDKQSDKKKENTYILKNDSNTQNKKRKSSGNSSNADFTCGKPRGKSSDQDRERCNTNEQKKDLKEENFAVTITKNQKSRRSVTNENQQLKNEEQNYNCKKDTHECSYKKGAREIPSKGSSKNQIVVHKRNSQVLTKIMNFHGSDEDIKNDSISHKKKSNIEHTKGDELPDIVKSSTIKDRLRSRSSKEQAEKNKALQDSTNGKNLSKYDFLMNRNTVFNNVPRENKKEEKKKVTSPNFFEEKCTNSKLVQNDNTVEKKRKLEDISQGKADSKGEPVSDVVSKNEKKLKTLKTLKTNEDPKDEKNARVLSSAVSTKGNSQKDKGKEKARQDQTHVSNASTGGNKNCAKAKNGDVVKGENLAGKKQNEKINETGALKVESRKKDDRKAEQGKTSEKVKEAKRAIQVQNGEHLLAVQTTLLHKMKEKNSIEETDTKEPSEVTVETEEVATGESNLDKGDKKEASLQGKFSQKQTKNPLEGKNSIRENGRERCSNEDGNAERGFSQMKLRQRETSKAKGINKEVAKPAIHAICEKKKTSQMNNPIRGKCEAVAKEEGVMLGSTQADASVDAVDGYKKKEDIVRKEQPKGHKRCSKQNGPMDEEKKGGIRNITELKPNICNAHPAKEAAEKLETPNIANKDVNKKLNDEKINIMGPNGKVLDKDKYKITDSVIYPNDTKIVQVKLKKKKSVKVLAQDLQSETNEKSDSVHEKTNKIWPNLGYINYVGNLVGNGSFGHVRKALYNIEDNIKDLKFYIDKVKSPEFAHLLKEYSTLNNLEHDDEKDEAEANPDATYSSNACSLKRRRPNSLSLNDGSPPVSDQKKVNRGIQNDITNFQMNKRKESRNIQEPILEEHEKENQCPCCDLKGNVPLAIKEIDVNRKGMDYQFLREQEMMGHFNSNVIKPISTKNGNLEERRNYEILMHCAHGDLKRLLQNLLIHRKKEFEKRKKINKILKLIHIIFGEKYKCYKNENKGEYTCIGLCYQKLKNVKMKLNNIIVEVELPTLDLIYDSINAYNCGLTELECKFLFFQIANGISFLQTCHQSNIIRLTDVKLQNILVFTNDQNIFNPFKWHLCISDFGCSVMEYATYHLENLRGCTEQYKIDVRQWKQELINQLSSFFQGTVYTMAPEGLCYDHKGNFRHSQYNPLMYFYEQNFGNIDDRFAELQKSVTGALGNVGKEKGLNKNSRTNFYCSAKENTQDKQNAPQGNPDGSNNAKVNTQDKQNIPLGNPDGANNAKVNTQDKQNIPQGNPDGSNNANGEMEKEKNAPSEKDPSQKKELPSEKGNTEQAGNEKCKGKDHSNVKDQEKDKMKDQSNDQGKAKGQSEVQSKKGQNESKKKMNNTSTEYFPFDARCDSWALGIILADLGKCGMGSYDYIASENFRASYINCLANSKNVDLNSIVMNDLNFSEGEEVFYLQCIMHYYDITSLEWGDECLENEELKMRERKGDEPKSGSTTEERGANNGGNAPNKAENKAANKEANKAVNNAVGNLENRPRDNAIAQDMYQGTDKPRGKRHRDHRCSPGRSNSSKHHSKRAKGMEIKLEDNVNDFSKQSKGNLAFRRNDPRNEPRNDEEKNHIEGNNSEQGKKNKTDDDDDSEDLELFTDLYREFVLKYKDLVKEDKLPYLKQEFVNYFKDNKYMITGKNIEKKILFLFLIINNNLMYSDDNEYHSFLKTDIAIRNIGSGIFKFRDKGEKEKYLVDFRANLHKEHMNGNKDYWHSRLTNKYLAYILKEICHKNFCDRKKNIKRCFSRFEYPLYYSNDYWNLLTLLLNYVPYERLLSSEVLGHDFFSNPSEKIKHIVATADDDSLDLFSQKELLYVIRKNYVQEKKENKYVCNPFLRKNEDKTATEESESNMGDKSLQLRSNKGISSNCVTKSVERRVSAGREKERNLSKMSCTVGSEKNANQQKKHMTSLHNIITEHMKNRCDFCDKVKDCLNYRNVLEKINKLENSLLTVNQRDQRDVSRTWGTNAPVRSTQNWRQRSICNNVYYFLNEASIFAQLTKLDIFMKEHLPFEHLYLPMCNEKTNKDKLQVNFFFKPMYFYSLPYKIIHAWYTGPLHIYLNHPGIPDYINSICLRESHTLRRKEIHFWNCENIVMQSALKLKRLLNCSDDFLCTPYVSHIIGKHLLIKKQLLLKDLHKKEENA</sequence>
<dbReference type="GO" id="GO:0005524">
    <property type="term" value="F:ATP binding"/>
    <property type="evidence" value="ECO:0007669"/>
    <property type="project" value="InterPro"/>
</dbReference>
<evidence type="ECO:0000313" key="4">
    <source>
        <dbReference type="Proteomes" id="UP000092716"/>
    </source>
</evidence>
<feature type="compositionally biased region" description="Basic and acidic residues" evidence="1">
    <location>
        <begin position="888"/>
        <end position="909"/>
    </location>
</feature>
<gene>
    <name evidence="3" type="ORF">PCOAH_00004910</name>
</gene>
<keyword evidence="3" id="KW-0808">Transferase</keyword>
<feature type="compositionally biased region" description="Basic and acidic residues" evidence="1">
    <location>
        <begin position="991"/>
        <end position="1003"/>
    </location>
</feature>
<reference evidence="4" key="1">
    <citation type="submission" date="2016-06" db="EMBL/GenBank/DDBJ databases">
        <title>First high quality genome sequence of Plasmodium coatneyi using continuous long reads from single molecule, real-time sequencing.</title>
        <authorList>
            <person name="Chien J.-T."/>
            <person name="Pakala S.B."/>
            <person name="Geraldo J.A."/>
            <person name="Lapp S.A."/>
            <person name="Barnwell J.W."/>
            <person name="Kissinger J.C."/>
            <person name="Galinski M.R."/>
            <person name="Humphrey J.C."/>
        </authorList>
    </citation>
    <scope>NUCLEOTIDE SEQUENCE [LARGE SCALE GENOMIC DNA]</scope>
    <source>
        <strain evidence="4">Hackeri</strain>
    </source>
</reference>
<dbReference type="InterPro" id="IPR000719">
    <property type="entry name" value="Prot_kinase_dom"/>
</dbReference>
<dbReference type="RefSeq" id="XP_019912894.1">
    <property type="nucleotide sequence ID" value="XM_020057306.1"/>
</dbReference>
<feature type="region of interest" description="Disordered" evidence="1">
    <location>
        <begin position="1090"/>
        <end position="1113"/>
    </location>
</feature>
<feature type="compositionally biased region" description="Basic and acidic residues" evidence="1">
    <location>
        <begin position="2388"/>
        <end position="2400"/>
    </location>
</feature>
<feature type="region of interest" description="Disordered" evidence="1">
    <location>
        <begin position="934"/>
        <end position="1030"/>
    </location>
</feature>
<feature type="compositionally biased region" description="Basic and acidic residues" evidence="1">
    <location>
        <begin position="1018"/>
        <end position="1030"/>
    </location>
</feature>
<dbReference type="KEGG" id="pcot:PCOAH_00004910"/>
<feature type="compositionally biased region" description="Basic and acidic residues" evidence="1">
    <location>
        <begin position="655"/>
        <end position="679"/>
    </location>
</feature>
<feature type="compositionally biased region" description="Polar residues" evidence="1">
    <location>
        <begin position="844"/>
        <end position="854"/>
    </location>
</feature>
<feature type="compositionally biased region" description="Basic and acidic residues" evidence="1">
    <location>
        <begin position="935"/>
        <end position="948"/>
    </location>
</feature>
<keyword evidence="4" id="KW-1185">Reference proteome</keyword>
<feature type="domain" description="Protein kinase" evidence="2">
    <location>
        <begin position="1231"/>
        <end position="1725"/>
    </location>
</feature>
<feature type="compositionally biased region" description="Basic and acidic residues" evidence="1">
    <location>
        <begin position="489"/>
        <end position="523"/>
    </location>
</feature>
<feature type="compositionally biased region" description="Polar residues" evidence="1">
    <location>
        <begin position="1708"/>
        <end position="1731"/>
    </location>
</feature>
<proteinExistence type="predicted"/>
<dbReference type="OrthoDB" id="377209at2759"/>
<dbReference type="EMBL" id="CP016241">
    <property type="protein sequence ID" value="ANQ06199.1"/>
    <property type="molecule type" value="Genomic_DNA"/>
</dbReference>
<feature type="region of interest" description="Disordered" evidence="1">
    <location>
        <begin position="1950"/>
        <end position="2104"/>
    </location>
</feature>
<name>A0A1B1DU75_9APIC</name>
<feature type="region of interest" description="Disordered" evidence="1">
    <location>
        <begin position="1"/>
        <end position="124"/>
    </location>
</feature>
<feature type="compositionally biased region" description="Basic and acidic residues" evidence="1">
    <location>
        <begin position="1835"/>
        <end position="1845"/>
    </location>
</feature>
<dbReference type="Gene3D" id="1.10.510.10">
    <property type="entry name" value="Transferase(Phosphotransferase) domain 1"/>
    <property type="match status" value="1"/>
</dbReference>
<feature type="compositionally biased region" description="Basic and acidic residues" evidence="1">
    <location>
        <begin position="806"/>
        <end position="817"/>
    </location>
</feature>
<feature type="compositionally biased region" description="Basic and acidic residues" evidence="1">
    <location>
        <begin position="2069"/>
        <end position="2086"/>
    </location>
</feature>
<dbReference type="VEuPathDB" id="PlasmoDB:PCOAH_00004910"/>
<feature type="compositionally biased region" description="Basic and acidic residues" evidence="1">
    <location>
        <begin position="771"/>
        <end position="799"/>
    </location>
</feature>
<protein>
    <submittedName>
        <fullName evidence="3">Protein kinase domain containing protein</fullName>
    </submittedName>
</protein>
<feature type="region of interest" description="Disordered" evidence="1">
    <location>
        <begin position="771"/>
        <end position="909"/>
    </location>
</feature>
<dbReference type="SMART" id="SM00220">
    <property type="entry name" value="S_TKc"/>
    <property type="match status" value="1"/>
</dbReference>
<feature type="compositionally biased region" description="Basic and acidic residues" evidence="1">
    <location>
        <begin position="1950"/>
        <end position="1968"/>
    </location>
</feature>
<dbReference type="PANTHER" id="PTHR36593">
    <property type="entry name" value="EXPORTED SERINE/THREONINE PROTEIN KINASE"/>
    <property type="match status" value="1"/>
</dbReference>
<feature type="compositionally biased region" description="Polar residues" evidence="1">
    <location>
        <begin position="1744"/>
        <end position="1766"/>
    </location>
</feature>
<accession>A0A1B1DU75</accession>
<feature type="compositionally biased region" description="Polar residues" evidence="1">
    <location>
        <begin position="2401"/>
        <end position="2415"/>
    </location>
</feature>
<feature type="region of interest" description="Disordered" evidence="1">
    <location>
        <begin position="2388"/>
        <end position="2417"/>
    </location>
</feature>
<feature type="compositionally biased region" description="Basic and acidic residues" evidence="1">
    <location>
        <begin position="557"/>
        <end position="579"/>
    </location>
</feature>
<feature type="compositionally biased region" description="Basic and acidic residues" evidence="1">
    <location>
        <begin position="688"/>
        <end position="707"/>
    </location>
</feature>
<feature type="compositionally biased region" description="Basic and acidic residues" evidence="1">
    <location>
        <begin position="1768"/>
        <end position="1822"/>
    </location>
</feature>
<feature type="region of interest" description="Disordered" evidence="1">
    <location>
        <begin position="655"/>
        <end position="720"/>
    </location>
</feature>
<dbReference type="PANTHER" id="PTHR36593:SF1">
    <property type="entry name" value="EXPORTED SERINE_THREONINE PROTEIN KINASE"/>
    <property type="match status" value="1"/>
</dbReference>
<dbReference type="InterPro" id="IPR011009">
    <property type="entry name" value="Kinase-like_dom_sf"/>
</dbReference>
<keyword evidence="3" id="KW-0418">Kinase</keyword>
<feature type="compositionally biased region" description="Basic and acidic residues" evidence="1">
    <location>
        <begin position="1979"/>
        <end position="1989"/>
    </location>
</feature>
<evidence type="ECO:0000256" key="1">
    <source>
        <dbReference type="SAM" id="MobiDB-lite"/>
    </source>
</evidence>
<feature type="compositionally biased region" description="Basic and acidic residues" evidence="1">
    <location>
        <begin position="963"/>
        <end position="972"/>
    </location>
</feature>
<dbReference type="GO" id="GO:0004672">
    <property type="term" value="F:protein kinase activity"/>
    <property type="evidence" value="ECO:0007669"/>
    <property type="project" value="InterPro"/>
</dbReference>
<evidence type="ECO:0000259" key="2">
    <source>
        <dbReference type="PROSITE" id="PS50011"/>
    </source>
</evidence>
<feature type="region of interest" description="Disordered" evidence="1">
    <location>
        <begin position="1705"/>
        <end position="1848"/>
    </location>
</feature>
<dbReference type="PROSITE" id="PS50011">
    <property type="entry name" value="PROTEIN_KINASE_DOM"/>
    <property type="match status" value="1"/>
</dbReference>
<dbReference type="Proteomes" id="UP000092716">
    <property type="component" value="Chromosome 3"/>
</dbReference>
<feature type="region of interest" description="Disordered" evidence="1">
    <location>
        <begin position="1286"/>
        <end position="1306"/>
    </location>
</feature>
<feature type="compositionally biased region" description="Acidic residues" evidence="1">
    <location>
        <begin position="1286"/>
        <end position="1295"/>
    </location>
</feature>
<feature type="region of interest" description="Disordered" evidence="1">
    <location>
        <begin position="471"/>
        <end position="607"/>
    </location>
</feature>
<dbReference type="GeneID" id="30907214"/>
<organism evidence="3 4">
    <name type="scientific">Plasmodium coatneyi</name>
    <dbReference type="NCBI Taxonomy" id="208452"/>
    <lineage>
        <taxon>Eukaryota</taxon>
        <taxon>Sar</taxon>
        <taxon>Alveolata</taxon>
        <taxon>Apicomplexa</taxon>
        <taxon>Aconoidasida</taxon>
        <taxon>Haemosporida</taxon>
        <taxon>Plasmodiidae</taxon>
        <taxon>Plasmodium</taxon>
    </lineage>
</organism>
<feature type="compositionally biased region" description="Low complexity" evidence="1">
    <location>
        <begin position="39"/>
        <end position="108"/>
    </location>
</feature>
<feature type="compositionally biased region" description="Basic and acidic residues" evidence="1">
    <location>
        <begin position="830"/>
        <end position="843"/>
    </location>
</feature>